<evidence type="ECO:0000256" key="1">
    <source>
        <dbReference type="ARBA" id="ARBA00004651"/>
    </source>
</evidence>
<comment type="subcellular location">
    <subcellularLocation>
        <location evidence="1">Cell membrane</location>
        <topology evidence="1">Multi-pass membrane protein</topology>
    </subcellularLocation>
</comment>
<dbReference type="InterPro" id="IPR000515">
    <property type="entry name" value="MetI-like"/>
</dbReference>
<keyword evidence="2" id="KW-0813">Transport</keyword>
<feature type="transmembrane region" description="Helical" evidence="7">
    <location>
        <begin position="76"/>
        <end position="95"/>
    </location>
</feature>
<evidence type="ECO:0000256" key="3">
    <source>
        <dbReference type="ARBA" id="ARBA00022475"/>
    </source>
</evidence>
<dbReference type="PANTHER" id="PTHR43005">
    <property type="entry name" value="BLR7065 PROTEIN"/>
    <property type="match status" value="1"/>
</dbReference>
<keyword evidence="4 7" id="KW-0812">Transmembrane</keyword>
<keyword evidence="3" id="KW-1003">Cell membrane</keyword>
<keyword evidence="6 7" id="KW-0472">Membrane</keyword>
<evidence type="ECO:0000256" key="5">
    <source>
        <dbReference type="ARBA" id="ARBA00022989"/>
    </source>
</evidence>
<feature type="transmembrane region" description="Helical" evidence="7">
    <location>
        <begin position="37"/>
        <end position="55"/>
    </location>
</feature>
<dbReference type="InterPro" id="IPR035906">
    <property type="entry name" value="MetI-like_sf"/>
</dbReference>
<feature type="non-terminal residue" evidence="9">
    <location>
        <position position="1"/>
    </location>
</feature>
<sequence length="163" mass="18086">EEAGPINNILALIGGPQKVPWLSNPTLAFVSISLLDIWQWTPFCFVILLAGLQSLPEQVHEAASLDGVSGIQSLRYIILPLLEPVIVIVLLLRIVEAFKVFDVPFSLTGGGPGRATEFYSLFTYRTGLKYFNFGYASSLAYILLAIVILIITLFLKRVREVFE</sequence>
<reference evidence="9" key="1">
    <citation type="journal article" date="2014" name="Front. Microbiol.">
        <title>High frequency of phylogenetically diverse reductive dehalogenase-homologous genes in deep subseafloor sedimentary metagenomes.</title>
        <authorList>
            <person name="Kawai M."/>
            <person name="Futagami T."/>
            <person name="Toyoda A."/>
            <person name="Takaki Y."/>
            <person name="Nishi S."/>
            <person name="Hori S."/>
            <person name="Arai W."/>
            <person name="Tsubouchi T."/>
            <person name="Morono Y."/>
            <person name="Uchiyama I."/>
            <person name="Ito T."/>
            <person name="Fujiyama A."/>
            <person name="Inagaki F."/>
            <person name="Takami H."/>
        </authorList>
    </citation>
    <scope>NUCLEOTIDE SEQUENCE</scope>
    <source>
        <strain evidence="9">Expedition CK06-06</strain>
    </source>
</reference>
<dbReference type="EMBL" id="BART01004322">
    <property type="protein sequence ID" value="GAG69537.1"/>
    <property type="molecule type" value="Genomic_DNA"/>
</dbReference>
<dbReference type="GO" id="GO:0005886">
    <property type="term" value="C:plasma membrane"/>
    <property type="evidence" value="ECO:0007669"/>
    <property type="project" value="UniProtKB-SubCell"/>
</dbReference>
<evidence type="ECO:0000256" key="7">
    <source>
        <dbReference type="SAM" id="Phobius"/>
    </source>
</evidence>
<dbReference type="PANTHER" id="PTHR43005:SF1">
    <property type="entry name" value="SPERMIDINE_PUTRESCINE TRANSPORT SYSTEM PERMEASE PROTEIN"/>
    <property type="match status" value="1"/>
</dbReference>
<organism evidence="9">
    <name type="scientific">marine sediment metagenome</name>
    <dbReference type="NCBI Taxonomy" id="412755"/>
    <lineage>
        <taxon>unclassified sequences</taxon>
        <taxon>metagenomes</taxon>
        <taxon>ecological metagenomes</taxon>
    </lineage>
</organism>
<feature type="transmembrane region" description="Helical" evidence="7">
    <location>
        <begin position="133"/>
        <end position="155"/>
    </location>
</feature>
<proteinExistence type="predicted"/>
<name>X1AIN4_9ZZZZ</name>
<evidence type="ECO:0000256" key="4">
    <source>
        <dbReference type="ARBA" id="ARBA00022692"/>
    </source>
</evidence>
<dbReference type="AlphaFoldDB" id="X1AIN4"/>
<dbReference type="GO" id="GO:0055085">
    <property type="term" value="P:transmembrane transport"/>
    <property type="evidence" value="ECO:0007669"/>
    <property type="project" value="InterPro"/>
</dbReference>
<protein>
    <recommendedName>
        <fullName evidence="8">ABC transmembrane type-1 domain-containing protein</fullName>
    </recommendedName>
</protein>
<dbReference type="Gene3D" id="1.10.3720.10">
    <property type="entry name" value="MetI-like"/>
    <property type="match status" value="1"/>
</dbReference>
<evidence type="ECO:0000256" key="2">
    <source>
        <dbReference type="ARBA" id="ARBA00022448"/>
    </source>
</evidence>
<keyword evidence="5 7" id="KW-1133">Transmembrane helix</keyword>
<comment type="caution">
    <text evidence="9">The sequence shown here is derived from an EMBL/GenBank/DDBJ whole genome shotgun (WGS) entry which is preliminary data.</text>
</comment>
<dbReference type="SUPFAM" id="SSF161098">
    <property type="entry name" value="MetI-like"/>
    <property type="match status" value="1"/>
</dbReference>
<dbReference type="CDD" id="cd06261">
    <property type="entry name" value="TM_PBP2"/>
    <property type="match status" value="1"/>
</dbReference>
<gene>
    <name evidence="9" type="ORF">S01H4_10970</name>
</gene>
<evidence type="ECO:0000313" key="9">
    <source>
        <dbReference type="EMBL" id="GAG69537.1"/>
    </source>
</evidence>
<dbReference type="Pfam" id="PF00528">
    <property type="entry name" value="BPD_transp_1"/>
    <property type="match status" value="1"/>
</dbReference>
<accession>X1AIN4</accession>
<evidence type="ECO:0000259" key="8">
    <source>
        <dbReference type="PROSITE" id="PS50928"/>
    </source>
</evidence>
<dbReference type="PROSITE" id="PS50928">
    <property type="entry name" value="ABC_TM1"/>
    <property type="match status" value="1"/>
</dbReference>
<feature type="domain" description="ABC transmembrane type-1" evidence="8">
    <location>
        <begin position="1"/>
        <end position="154"/>
    </location>
</feature>
<evidence type="ECO:0000256" key="6">
    <source>
        <dbReference type="ARBA" id="ARBA00023136"/>
    </source>
</evidence>